<dbReference type="RefSeq" id="WP_060040391.1">
    <property type="nucleotide sequence ID" value="NZ_LPAD01000071.1"/>
</dbReference>
<name>A0ABD4DZV4_9BURK</name>
<organism evidence="1 2">
    <name type="scientific">Burkholderia ubonensis</name>
    <dbReference type="NCBI Taxonomy" id="101571"/>
    <lineage>
        <taxon>Bacteria</taxon>
        <taxon>Pseudomonadati</taxon>
        <taxon>Pseudomonadota</taxon>
        <taxon>Betaproteobacteria</taxon>
        <taxon>Burkholderiales</taxon>
        <taxon>Burkholderiaceae</taxon>
        <taxon>Burkholderia</taxon>
        <taxon>Burkholderia cepacia complex</taxon>
    </lineage>
</organism>
<protein>
    <submittedName>
        <fullName evidence="1">Uncharacterized protein</fullName>
    </submittedName>
</protein>
<comment type="caution">
    <text evidence="1">The sequence shown here is derived from an EMBL/GenBank/DDBJ whole genome shotgun (WGS) entry which is preliminary data.</text>
</comment>
<evidence type="ECO:0000313" key="1">
    <source>
        <dbReference type="EMBL" id="KVN83499.1"/>
    </source>
</evidence>
<evidence type="ECO:0000313" key="2">
    <source>
        <dbReference type="Proteomes" id="UP000057910"/>
    </source>
</evidence>
<accession>A0ABD4DZV4</accession>
<dbReference type="Proteomes" id="UP000057910">
    <property type="component" value="Unassembled WGS sequence"/>
</dbReference>
<dbReference type="EMBL" id="LPAD01000071">
    <property type="protein sequence ID" value="KVN83499.1"/>
    <property type="molecule type" value="Genomic_DNA"/>
</dbReference>
<sequence>MTKLAELAKDVRWAFGLVIDDDELARQAINAARTYLAWGRIASVDPVVMADAPPTYPPPDPAAQVVMGYNGTIYDAPPRRPEVPTYPAPTTPLSADSDITDGEWGIIRPLYLLYVERENARGLEASRGLGVDVYGRTVDQVEADIRQYETQDLPRLAFAQTIETV</sequence>
<gene>
    <name evidence="1" type="ORF">WJ68_16440</name>
</gene>
<proteinExistence type="predicted"/>
<dbReference type="AlphaFoldDB" id="A0ABD4DZV4"/>
<reference evidence="1 2" key="1">
    <citation type="submission" date="2015-11" db="EMBL/GenBank/DDBJ databases">
        <title>Expanding the genomic diversity of Burkholderia species for the development of highly accurate diagnostics.</title>
        <authorList>
            <person name="Sahl J."/>
            <person name="Keim P."/>
            <person name="Wagner D."/>
        </authorList>
    </citation>
    <scope>NUCLEOTIDE SEQUENCE [LARGE SCALE GENOMIC DNA]</scope>
    <source>
        <strain evidence="1 2">MSMB1585WGS</strain>
    </source>
</reference>